<dbReference type="Proteomes" id="UP000024635">
    <property type="component" value="Unassembled WGS sequence"/>
</dbReference>
<sequence>MCVGCFCCSHSSPRCRSFYSINVLDLKWLVSTSLLACCFLLQYILPCQISFREMLSILLSNLQHILGNSVLVE</sequence>
<keyword evidence="2" id="KW-1185">Reference proteome</keyword>
<gene>
    <name evidence="1" type="primary">Acey_s0005.g2576</name>
    <name evidence="1" type="ORF">Y032_0005g2576</name>
</gene>
<evidence type="ECO:0000313" key="1">
    <source>
        <dbReference type="EMBL" id="EYC30321.1"/>
    </source>
</evidence>
<accession>A0A016VSL7</accession>
<name>A0A016VSL7_9BILA</name>
<dbReference type="AlphaFoldDB" id="A0A016VSL7"/>
<dbReference type="EMBL" id="JARK01001341">
    <property type="protein sequence ID" value="EYC30321.1"/>
    <property type="molecule type" value="Genomic_DNA"/>
</dbReference>
<evidence type="ECO:0000313" key="2">
    <source>
        <dbReference type="Proteomes" id="UP000024635"/>
    </source>
</evidence>
<reference evidence="2" key="1">
    <citation type="journal article" date="2015" name="Nat. Genet.">
        <title>The genome and transcriptome of the zoonotic hookworm Ancylostoma ceylanicum identify infection-specific gene families.</title>
        <authorList>
            <person name="Schwarz E.M."/>
            <person name="Hu Y."/>
            <person name="Antoshechkin I."/>
            <person name="Miller M.M."/>
            <person name="Sternberg P.W."/>
            <person name="Aroian R.V."/>
        </authorList>
    </citation>
    <scope>NUCLEOTIDE SEQUENCE</scope>
    <source>
        <strain evidence="2">HY135</strain>
    </source>
</reference>
<protein>
    <submittedName>
        <fullName evidence="1">Uncharacterized protein</fullName>
    </submittedName>
</protein>
<comment type="caution">
    <text evidence="1">The sequence shown here is derived from an EMBL/GenBank/DDBJ whole genome shotgun (WGS) entry which is preliminary data.</text>
</comment>
<organism evidence="1 2">
    <name type="scientific">Ancylostoma ceylanicum</name>
    <dbReference type="NCBI Taxonomy" id="53326"/>
    <lineage>
        <taxon>Eukaryota</taxon>
        <taxon>Metazoa</taxon>
        <taxon>Ecdysozoa</taxon>
        <taxon>Nematoda</taxon>
        <taxon>Chromadorea</taxon>
        <taxon>Rhabditida</taxon>
        <taxon>Rhabditina</taxon>
        <taxon>Rhabditomorpha</taxon>
        <taxon>Strongyloidea</taxon>
        <taxon>Ancylostomatidae</taxon>
        <taxon>Ancylostomatinae</taxon>
        <taxon>Ancylostoma</taxon>
    </lineage>
</organism>
<proteinExistence type="predicted"/>